<evidence type="ECO:0000256" key="1">
    <source>
        <dbReference type="ARBA" id="ARBA00010641"/>
    </source>
</evidence>
<dbReference type="InterPro" id="IPR013324">
    <property type="entry name" value="RNA_pol_sigma_r3/r4-like"/>
</dbReference>
<dbReference type="Proteomes" id="UP001230426">
    <property type="component" value="Unassembled WGS sequence"/>
</dbReference>
<dbReference type="NCBIfam" id="TIGR02937">
    <property type="entry name" value="sigma70-ECF"/>
    <property type="match status" value="1"/>
</dbReference>
<gene>
    <name evidence="8" type="ORF">J2S55_009647</name>
</gene>
<dbReference type="PANTHER" id="PTHR43133:SF50">
    <property type="entry name" value="ECF RNA POLYMERASE SIGMA FACTOR SIGM"/>
    <property type="match status" value="1"/>
</dbReference>
<evidence type="ECO:0000256" key="4">
    <source>
        <dbReference type="ARBA" id="ARBA00023125"/>
    </source>
</evidence>
<comment type="caution">
    <text evidence="8">The sequence shown here is derived from an EMBL/GenBank/DDBJ whole genome shotgun (WGS) entry which is preliminary data.</text>
</comment>
<evidence type="ECO:0000256" key="3">
    <source>
        <dbReference type="ARBA" id="ARBA00023082"/>
    </source>
</evidence>
<evidence type="ECO:0000256" key="5">
    <source>
        <dbReference type="ARBA" id="ARBA00023163"/>
    </source>
</evidence>
<reference evidence="8 9" key="1">
    <citation type="submission" date="2023-07" db="EMBL/GenBank/DDBJ databases">
        <title>Sequencing the genomes of 1000 actinobacteria strains.</title>
        <authorList>
            <person name="Klenk H.-P."/>
        </authorList>
    </citation>
    <scope>NUCLEOTIDE SEQUENCE [LARGE SCALE GENOMIC DNA]</scope>
    <source>
        <strain evidence="8 9">DSM 44109</strain>
    </source>
</reference>
<keyword evidence="2" id="KW-0805">Transcription regulation</keyword>
<dbReference type="Pfam" id="PF04542">
    <property type="entry name" value="Sigma70_r2"/>
    <property type="match status" value="1"/>
</dbReference>
<dbReference type="NCBIfam" id="TIGR02983">
    <property type="entry name" value="SigE-fam_strep"/>
    <property type="match status" value="1"/>
</dbReference>
<dbReference type="InterPro" id="IPR007627">
    <property type="entry name" value="RNA_pol_sigma70_r2"/>
</dbReference>
<keyword evidence="3" id="KW-0731">Sigma factor</keyword>
<evidence type="ECO:0000256" key="2">
    <source>
        <dbReference type="ARBA" id="ARBA00023015"/>
    </source>
</evidence>
<dbReference type="SUPFAM" id="SSF88946">
    <property type="entry name" value="Sigma2 domain of RNA polymerase sigma factors"/>
    <property type="match status" value="1"/>
</dbReference>
<dbReference type="RefSeq" id="WP_306876156.1">
    <property type="nucleotide sequence ID" value="NZ_JAUSRB010000003.1"/>
</dbReference>
<dbReference type="InterPro" id="IPR014284">
    <property type="entry name" value="RNA_pol_sigma-70_dom"/>
</dbReference>
<protein>
    <submittedName>
        <fullName evidence="8">RNA polymerase sigma-70 factor (Sigma-E family)</fullName>
    </submittedName>
</protein>
<dbReference type="Gene3D" id="1.10.10.10">
    <property type="entry name" value="Winged helix-like DNA-binding domain superfamily/Winged helix DNA-binding domain"/>
    <property type="match status" value="1"/>
</dbReference>
<comment type="similarity">
    <text evidence="1">Belongs to the sigma-70 factor family. ECF subfamily.</text>
</comment>
<dbReference type="Gene3D" id="1.10.1740.10">
    <property type="match status" value="1"/>
</dbReference>
<dbReference type="InterPro" id="IPR013249">
    <property type="entry name" value="RNA_pol_sigma70_r4_t2"/>
</dbReference>
<dbReference type="EMBL" id="JAUSRB010000003">
    <property type="protein sequence ID" value="MDP9870309.1"/>
    <property type="molecule type" value="Genomic_DNA"/>
</dbReference>
<keyword evidence="9" id="KW-1185">Reference proteome</keyword>
<dbReference type="InterPro" id="IPR039425">
    <property type="entry name" value="RNA_pol_sigma-70-like"/>
</dbReference>
<dbReference type="InterPro" id="IPR036388">
    <property type="entry name" value="WH-like_DNA-bd_sf"/>
</dbReference>
<organism evidence="8 9">
    <name type="scientific">Streptosporangium brasiliense</name>
    <dbReference type="NCBI Taxonomy" id="47480"/>
    <lineage>
        <taxon>Bacteria</taxon>
        <taxon>Bacillati</taxon>
        <taxon>Actinomycetota</taxon>
        <taxon>Actinomycetes</taxon>
        <taxon>Streptosporangiales</taxon>
        <taxon>Streptosporangiaceae</taxon>
        <taxon>Streptosporangium</taxon>
    </lineage>
</organism>
<evidence type="ECO:0000313" key="9">
    <source>
        <dbReference type="Proteomes" id="UP001230426"/>
    </source>
</evidence>
<dbReference type="InterPro" id="IPR014325">
    <property type="entry name" value="RNA_pol_sigma-E_actinobac"/>
</dbReference>
<dbReference type="SUPFAM" id="SSF88659">
    <property type="entry name" value="Sigma3 and sigma4 domains of RNA polymerase sigma factors"/>
    <property type="match status" value="1"/>
</dbReference>
<evidence type="ECO:0000259" key="7">
    <source>
        <dbReference type="Pfam" id="PF08281"/>
    </source>
</evidence>
<proteinExistence type="inferred from homology"/>
<dbReference type="Pfam" id="PF08281">
    <property type="entry name" value="Sigma70_r4_2"/>
    <property type="match status" value="1"/>
</dbReference>
<keyword evidence="5" id="KW-0804">Transcription</keyword>
<dbReference type="PANTHER" id="PTHR43133">
    <property type="entry name" value="RNA POLYMERASE ECF-TYPE SIGMA FACTO"/>
    <property type="match status" value="1"/>
</dbReference>
<feature type="domain" description="RNA polymerase sigma factor 70 region 4 type 2" evidence="7">
    <location>
        <begin position="105"/>
        <end position="157"/>
    </location>
</feature>
<evidence type="ECO:0000313" key="8">
    <source>
        <dbReference type="EMBL" id="MDP9870309.1"/>
    </source>
</evidence>
<dbReference type="InterPro" id="IPR013325">
    <property type="entry name" value="RNA_pol_sigma_r2"/>
</dbReference>
<feature type="domain" description="RNA polymerase sigma-70 region 2" evidence="6">
    <location>
        <begin position="13"/>
        <end position="79"/>
    </location>
</feature>
<name>A0ABT9RLY4_9ACTN</name>
<dbReference type="CDD" id="cd06171">
    <property type="entry name" value="Sigma70_r4"/>
    <property type="match status" value="1"/>
</dbReference>
<sequence>MAEARDDEFSRYVKEARPALRRMAFLLSADWYEADDLVQRTLIALHLRWDTLKDRDKLAGYARVIMTRLIISDRRSYRWSHEILHDLPPEPDSTPDPYAFLGDRLLLMRALADLAPRQRATVVMRYWEDRSVEETARAMGSRCSTVRSQTVRALATLRLALQAGADGNPEDAPGARAPGR</sequence>
<keyword evidence="4" id="KW-0238">DNA-binding</keyword>
<evidence type="ECO:0000259" key="6">
    <source>
        <dbReference type="Pfam" id="PF04542"/>
    </source>
</evidence>
<accession>A0ABT9RLY4</accession>